<comment type="subcellular location">
    <subcellularLocation>
        <location evidence="1">Cell membrane</location>
        <topology evidence="1">Multi-pass membrane protein</topology>
    </subcellularLocation>
</comment>
<feature type="domain" description="Zinc-ribbon" evidence="8">
    <location>
        <begin position="2"/>
        <end position="24"/>
    </location>
</feature>
<gene>
    <name evidence="9" type="ORF">ACJDT4_20385</name>
</gene>
<evidence type="ECO:0000256" key="1">
    <source>
        <dbReference type="ARBA" id="ARBA00004651"/>
    </source>
</evidence>
<feature type="transmembrane region" description="Helical" evidence="6">
    <location>
        <begin position="70"/>
        <end position="87"/>
    </location>
</feature>
<dbReference type="Pfam" id="PF13240">
    <property type="entry name" value="Zn_Ribbon_1"/>
    <property type="match status" value="1"/>
</dbReference>
<dbReference type="RefSeq" id="WP_406789428.1">
    <property type="nucleotide sequence ID" value="NZ_JBJIAA010000020.1"/>
</dbReference>
<organism evidence="9 10">
    <name type="scientific">Clostridium neuense</name>
    <dbReference type="NCBI Taxonomy" id="1728934"/>
    <lineage>
        <taxon>Bacteria</taxon>
        <taxon>Bacillati</taxon>
        <taxon>Bacillota</taxon>
        <taxon>Clostridia</taxon>
        <taxon>Eubacteriales</taxon>
        <taxon>Clostridiaceae</taxon>
        <taxon>Clostridium</taxon>
    </lineage>
</organism>
<evidence type="ECO:0000259" key="8">
    <source>
        <dbReference type="Pfam" id="PF13240"/>
    </source>
</evidence>
<keyword evidence="4 6" id="KW-1133">Transmembrane helix</keyword>
<evidence type="ECO:0000313" key="10">
    <source>
        <dbReference type="Proteomes" id="UP001623592"/>
    </source>
</evidence>
<feature type="transmembrane region" description="Helical" evidence="6">
    <location>
        <begin position="158"/>
        <end position="182"/>
    </location>
</feature>
<evidence type="ECO:0000256" key="5">
    <source>
        <dbReference type="ARBA" id="ARBA00023136"/>
    </source>
</evidence>
<dbReference type="PANTHER" id="PTHR36115">
    <property type="entry name" value="PROLINE-RICH ANTIGEN HOMOLOG-RELATED"/>
    <property type="match status" value="1"/>
</dbReference>
<feature type="transmembrane region" description="Helical" evidence="6">
    <location>
        <begin position="46"/>
        <end position="64"/>
    </location>
</feature>
<evidence type="ECO:0000256" key="3">
    <source>
        <dbReference type="ARBA" id="ARBA00022692"/>
    </source>
</evidence>
<name>A0ABW8TJP9_9CLOT</name>
<dbReference type="InterPro" id="IPR051791">
    <property type="entry name" value="Pra-immunoreactive"/>
</dbReference>
<proteinExistence type="predicted"/>
<evidence type="ECO:0000256" key="2">
    <source>
        <dbReference type="ARBA" id="ARBA00022475"/>
    </source>
</evidence>
<keyword evidence="3 6" id="KW-0812">Transmembrane</keyword>
<dbReference type="InterPro" id="IPR010432">
    <property type="entry name" value="RDD"/>
</dbReference>
<protein>
    <submittedName>
        <fullName evidence="9">RDD family protein</fullName>
    </submittedName>
</protein>
<evidence type="ECO:0000259" key="7">
    <source>
        <dbReference type="Pfam" id="PF06271"/>
    </source>
</evidence>
<dbReference type="Proteomes" id="UP001623592">
    <property type="component" value="Unassembled WGS sequence"/>
</dbReference>
<evidence type="ECO:0000256" key="6">
    <source>
        <dbReference type="SAM" id="Phobius"/>
    </source>
</evidence>
<reference evidence="9 10" key="1">
    <citation type="submission" date="2024-11" db="EMBL/GenBank/DDBJ databases">
        <authorList>
            <person name="Heng Y.C."/>
            <person name="Lim A.C.H."/>
            <person name="Lee J.K.Y."/>
            <person name="Kittelmann S."/>
        </authorList>
    </citation>
    <scope>NUCLEOTIDE SEQUENCE [LARGE SCALE GENOMIC DNA]</scope>
    <source>
        <strain evidence="9 10">WILCCON 0114</strain>
    </source>
</reference>
<comment type="caution">
    <text evidence="9">The sequence shown here is derived from an EMBL/GenBank/DDBJ whole genome shotgun (WGS) entry which is preliminary data.</text>
</comment>
<dbReference type="InterPro" id="IPR026870">
    <property type="entry name" value="Zinc_ribbon_dom"/>
</dbReference>
<keyword evidence="2" id="KW-1003">Cell membrane</keyword>
<dbReference type="PANTHER" id="PTHR36115:SF6">
    <property type="entry name" value="PROLINE-RICH ANTIGEN HOMOLOG"/>
    <property type="match status" value="1"/>
</dbReference>
<dbReference type="EMBL" id="JBJIAA010000020">
    <property type="protein sequence ID" value="MFL0252771.1"/>
    <property type="molecule type" value="Genomic_DNA"/>
</dbReference>
<evidence type="ECO:0000313" key="9">
    <source>
        <dbReference type="EMBL" id="MFL0252771.1"/>
    </source>
</evidence>
<feature type="domain" description="RDD" evidence="7">
    <location>
        <begin position="39"/>
        <end position="194"/>
    </location>
</feature>
<evidence type="ECO:0000256" key="4">
    <source>
        <dbReference type="ARBA" id="ARBA00022989"/>
    </source>
</evidence>
<sequence length="220" mass="24532">MYCKTCGMENLDEAKVCQKCGASLNQANDHKNQSNKIEYSGIFSRAIAYIIDLMILGIAFYIVSLNVGRGSTYSICILVISLIYFSVMEGSRLQGSFGKLIVKIKVTDKSGNRLPIWKSGIRYIGLRFFFIAQTIAKVQQGTPPAVDFNNVNQVMKAFLTLPQILGFIGAIYSIAIALSMLYSKEGQGLHDRLVKSYVVNRNIHEIIYSKELRSNNALSH</sequence>
<accession>A0ABW8TJP9</accession>
<dbReference type="Pfam" id="PF06271">
    <property type="entry name" value="RDD"/>
    <property type="match status" value="1"/>
</dbReference>
<keyword evidence="5 6" id="KW-0472">Membrane</keyword>
<keyword evidence="10" id="KW-1185">Reference proteome</keyword>